<dbReference type="SUPFAM" id="SSF53850">
    <property type="entry name" value="Periplasmic binding protein-like II"/>
    <property type="match status" value="1"/>
</dbReference>
<dbReference type="PANTHER" id="PTHR43649">
    <property type="entry name" value="ARABINOSE-BINDING PROTEIN-RELATED"/>
    <property type="match status" value="1"/>
</dbReference>
<dbReference type="InterPro" id="IPR006059">
    <property type="entry name" value="SBP"/>
</dbReference>
<evidence type="ECO:0000313" key="7">
    <source>
        <dbReference type="EMBL" id="GAA4267497.1"/>
    </source>
</evidence>
<feature type="signal peptide" evidence="6">
    <location>
        <begin position="1"/>
        <end position="19"/>
    </location>
</feature>
<organism evidence="7 8">
    <name type="scientific">Frondihabitans peucedani</name>
    <dbReference type="NCBI Taxonomy" id="598626"/>
    <lineage>
        <taxon>Bacteria</taxon>
        <taxon>Bacillati</taxon>
        <taxon>Actinomycetota</taxon>
        <taxon>Actinomycetes</taxon>
        <taxon>Micrococcales</taxon>
        <taxon>Microbacteriaceae</taxon>
        <taxon>Frondihabitans</taxon>
    </lineage>
</organism>
<dbReference type="Gene3D" id="3.40.190.10">
    <property type="entry name" value="Periplasmic binding protein-like II"/>
    <property type="match status" value="1"/>
</dbReference>
<keyword evidence="1" id="KW-1003">Cell membrane</keyword>
<keyword evidence="2 6" id="KW-0732">Signal</keyword>
<evidence type="ECO:0000313" key="8">
    <source>
        <dbReference type="Proteomes" id="UP001501594"/>
    </source>
</evidence>
<dbReference type="InterPro" id="IPR050490">
    <property type="entry name" value="Bact_solute-bd_prot1"/>
</dbReference>
<dbReference type="PROSITE" id="PS51257">
    <property type="entry name" value="PROKAR_LIPOPROTEIN"/>
    <property type="match status" value="1"/>
</dbReference>
<reference evidence="8" key="1">
    <citation type="journal article" date="2019" name="Int. J. Syst. Evol. Microbiol.">
        <title>The Global Catalogue of Microorganisms (GCM) 10K type strain sequencing project: providing services to taxonomists for standard genome sequencing and annotation.</title>
        <authorList>
            <consortium name="The Broad Institute Genomics Platform"/>
            <consortium name="The Broad Institute Genome Sequencing Center for Infectious Disease"/>
            <person name="Wu L."/>
            <person name="Ma J."/>
        </authorList>
    </citation>
    <scope>NUCLEOTIDE SEQUENCE [LARGE SCALE GENOMIC DNA]</scope>
    <source>
        <strain evidence="8">JCM 17442</strain>
    </source>
</reference>
<protein>
    <submittedName>
        <fullName evidence="7">Extracellular solute-binding protein</fullName>
    </submittedName>
</protein>
<dbReference type="Pfam" id="PF01547">
    <property type="entry name" value="SBP_bac_1"/>
    <property type="match status" value="1"/>
</dbReference>
<keyword evidence="5" id="KW-0449">Lipoprotein</keyword>
<keyword evidence="4" id="KW-0564">Palmitate</keyword>
<comment type="caution">
    <text evidence="7">The sequence shown here is derived from an EMBL/GenBank/DDBJ whole genome shotgun (WGS) entry which is preliminary data.</text>
</comment>
<gene>
    <name evidence="7" type="ORF">GCM10022256_31090</name>
</gene>
<evidence type="ECO:0000256" key="6">
    <source>
        <dbReference type="SAM" id="SignalP"/>
    </source>
</evidence>
<dbReference type="RefSeq" id="WP_344797822.1">
    <property type="nucleotide sequence ID" value="NZ_BAABAU010000004.1"/>
</dbReference>
<keyword evidence="3" id="KW-0472">Membrane</keyword>
<evidence type="ECO:0000256" key="1">
    <source>
        <dbReference type="ARBA" id="ARBA00022475"/>
    </source>
</evidence>
<name>A0ABP8E5R3_9MICO</name>
<dbReference type="PANTHER" id="PTHR43649:SF33">
    <property type="entry name" value="POLYGALACTURONAN_RHAMNOGALACTURONAN-BINDING PROTEIN YTCQ"/>
    <property type="match status" value="1"/>
</dbReference>
<evidence type="ECO:0000256" key="2">
    <source>
        <dbReference type="ARBA" id="ARBA00022729"/>
    </source>
</evidence>
<dbReference type="EMBL" id="BAABAU010000004">
    <property type="protein sequence ID" value="GAA4267497.1"/>
    <property type="molecule type" value="Genomic_DNA"/>
</dbReference>
<evidence type="ECO:0000256" key="4">
    <source>
        <dbReference type="ARBA" id="ARBA00023139"/>
    </source>
</evidence>
<dbReference type="Proteomes" id="UP001501594">
    <property type="component" value="Unassembled WGS sequence"/>
</dbReference>
<evidence type="ECO:0000256" key="5">
    <source>
        <dbReference type="ARBA" id="ARBA00023288"/>
    </source>
</evidence>
<feature type="chain" id="PRO_5047085777" evidence="6">
    <location>
        <begin position="20"/>
        <end position="446"/>
    </location>
</feature>
<proteinExistence type="predicted"/>
<evidence type="ECO:0000256" key="3">
    <source>
        <dbReference type="ARBA" id="ARBA00023136"/>
    </source>
</evidence>
<keyword evidence="8" id="KW-1185">Reference proteome</keyword>
<accession>A0ABP8E5R3</accession>
<sequence length="446" mass="46434">MRRSIRAAIGAGVLATALALTGCTSGGGGGSSSSGDGGGLGSAANPVKLTFWGWAPNMDKVVAEYNATHKNIQVTYVKTDAGDPAVTKLLTAIKAGSGAPDLMQAEYQKIPTLVSADAVVDIKKDVAASTTAKFSKGVLSSVTLGSDALYGIPQDSGPMMFYYREDIFKKLGISVPTTWAEYADAAKKIHDADPTNYLGTFSSADAGEFAGLTQQAGASWWGSKGDAWSVDIDSKAATKVASYWGGLVQSGVIDNEPQYTPAWNKGLADGTQVGWVSAVWAPGVLSGNAPGTAGKWRMAPLPQWSAGENATGNWGGSAIAVTSQSKHVKAAVSFNTWLNTSKTAVSMLVKTSGLYPADTVESKDALASGSSFFSNQPDFYTTAAKVAKTVKPFTYGPNVNVAYSAFNDQFGKAAQAKSQQAFVDALQQMQKITVSDLKSSGFTVKK</sequence>